<dbReference type="InterPro" id="IPR027417">
    <property type="entry name" value="P-loop_NTPase"/>
</dbReference>
<dbReference type="GO" id="GO:0005737">
    <property type="term" value="C:cytoplasm"/>
    <property type="evidence" value="ECO:0007669"/>
    <property type="project" value="TreeGrafter"/>
</dbReference>
<dbReference type="PANTHER" id="PTHR45615:SF40">
    <property type="entry name" value="MYOSIN HEAVY CHAIN, NON-MUSCLE"/>
    <property type="match status" value="1"/>
</dbReference>
<feature type="coiled-coil region" evidence="1">
    <location>
        <begin position="793"/>
        <end position="820"/>
    </location>
</feature>
<dbReference type="KEGG" id="fpei:C4N17_02635"/>
<dbReference type="GO" id="GO:0032982">
    <property type="term" value="C:myosin filament"/>
    <property type="evidence" value="ECO:0007669"/>
    <property type="project" value="TreeGrafter"/>
</dbReference>
<dbReference type="GO" id="GO:0051015">
    <property type="term" value="F:actin filament binding"/>
    <property type="evidence" value="ECO:0007669"/>
    <property type="project" value="TreeGrafter"/>
</dbReference>
<evidence type="ECO:0008006" key="4">
    <source>
        <dbReference type="Google" id="ProtNLM"/>
    </source>
</evidence>
<dbReference type="PANTHER" id="PTHR45615">
    <property type="entry name" value="MYOSIN HEAVY CHAIN, NON-MUSCLE"/>
    <property type="match status" value="1"/>
</dbReference>
<dbReference type="Gene3D" id="3.40.1140.10">
    <property type="match status" value="1"/>
</dbReference>
<sequence length="1128" mass="133959">MGVQMEILNDFSEIKKNGFRLHNLEGLNWGTFQGKWNFNPKEETTLLTGESGSGKSTLVDALTTILVPPYKIKFNQAADVDSKERTILSYVRGYYGQKSNAEGKGNIEALRDYNSYSVILANFYEQTLKQEVGLAVVFYFKETNSTPSKFYIVSEKFLSIDNDFIFRFNDIKILRDSLKQKSYSVFNDYSPYFNYFSKRLGNLTEQSIQLFQKTISMKKMGELSDFIRKNMLEKLDIEVSIEKLIQHYNDLNRAYEATVKARKQLEMLNPISEKGKIYLSEREEKLKFQSAIDRLEIWLAKKKDKLYEEKISNLMEQKKEKEISYDSEDKKFKECRKELENLRLEILQNGGDKLREYNTKLKHEKENFKQKEKRVNDYSSFAKNINLNIPNRIEEFNNNRKILERIAKENGELIKKTNEIRDEKVIENSKIRDERKNIEAELISLRERTSNIPLKYVELKEKIQRALNLEETDISFVGELIEVKSEEKDWEGAIERFLHSFSLTLLIKKEDYAKVVEYVNKNFLNLKLVYYYVDVKKTKYELSYIETFSVLNKIDIKADSIFSAWIKKQLYDRYNYICCDNLEDFRVNKKALTKTGQIKSDSRHEKDDRADINDRRNYIMGFSNKNKIKIWESYLQEKENLLKNLSCDLDKLDEELKKMNNIKNSIDSLERFKDFEDLDILTSKNKIEELNEIIEKLKKDNNILKDLESRAAFLAKEEVKLENKVKNLSSSIIELEKDLSYINKEYQQNKFVSEEDPHFLYLDDYDFLKKHSQFWNDFPLTLENISSFQNKYSLYLNRRILDLEEKLKLLEKNIESLMREFKREYPIESQDFDDNVEALKEYNTFLEKILKDELPKYEEKFKTELQENIFRHIIHFKTNLDIQERTIKDKIKEINDSLEGIDYSKGRYIKLIQKRTVDKDIIDFRNSLNDITTNSIDDNNLIEEKFLEIKKIIDRFKGRANETDRDKKWTAYVTDVRNWFHFSATEYWRDNNEEYEHYTDSGGKSGGQKEKLAYTILGASLAYNYGINTKNRTSFRLIIIDEAFLKSSDESARFGLELFKKLDFQFIIVTPLLKINTMEPYIRHVGFVSYNDNSHISTLTNISLSEYIEMKEKMQGRKLEWDGLTLKK</sequence>
<accession>A0AAD0HTK8</accession>
<name>A0AAD0HTK8_9FUSO</name>
<dbReference type="Proteomes" id="UP000241472">
    <property type="component" value="Chromosome"/>
</dbReference>
<dbReference type="Pfam" id="PF13558">
    <property type="entry name" value="SbcC_Walker_B"/>
    <property type="match status" value="1"/>
</dbReference>
<feature type="coiled-coil region" evidence="1">
    <location>
        <begin position="635"/>
        <end position="738"/>
    </location>
</feature>
<dbReference type="Pfam" id="PF13555">
    <property type="entry name" value="AAA_29"/>
    <property type="match status" value="1"/>
</dbReference>
<organism evidence="2 3">
    <name type="scientific">Fusobacterium periodonticum</name>
    <dbReference type="NCBI Taxonomy" id="860"/>
    <lineage>
        <taxon>Bacteria</taxon>
        <taxon>Fusobacteriati</taxon>
        <taxon>Fusobacteriota</taxon>
        <taxon>Fusobacteriia</taxon>
        <taxon>Fusobacteriales</taxon>
        <taxon>Fusobacteriaceae</taxon>
        <taxon>Fusobacterium</taxon>
    </lineage>
</organism>
<feature type="coiled-coil region" evidence="1">
    <location>
        <begin position="421"/>
        <end position="448"/>
    </location>
</feature>
<reference evidence="2 3" key="1">
    <citation type="submission" date="2018-03" db="EMBL/GenBank/DDBJ databases">
        <title>Complete Fusobacterium genomes using hybrid Minion sequencing.</title>
        <authorList>
            <person name="Slade D.J."/>
            <person name="Lahmers K."/>
        </authorList>
    </citation>
    <scope>NUCLEOTIDE SEQUENCE [LARGE SCALE GENOMIC DNA]</scope>
    <source>
        <strain evidence="2 3">2_1_31</strain>
    </source>
</reference>
<dbReference type="CDD" id="cd00267">
    <property type="entry name" value="ABC_ATPase"/>
    <property type="match status" value="1"/>
</dbReference>
<gene>
    <name evidence="2" type="ORF">C4N17_02635</name>
</gene>
<evidence type="ECO:0000313" key="2">
    <source>
        <dbReference type="EMBL" id="AVQ24687.1"/>
    </source>
</evidence>
<evidence type="ECO:0000313" key="3">
    <source>
        <dbReference type="Proteomes" id="UP000241472"/>
    </source>
</evidence>
<dbReference type="GO" id="GO:0000146">
    <property type="term" value="F:microfilament motor activity"/>
    <property type="evidence" value="ECO:0007669"/>
    <property type="project" value="TreeGrafter"/>
</dbReference>
<dbReference type="SUPFAM" id="SSF52540">
    <property type="entry name" value="P-loop containing nucleoside triphosphate hydrolases"/>
    <property type="match status" value="1"/>
</dbReference>
<evidence type="ECO:0000256" key="1">
    <source>
        <dbReference type="SAM" id="Coils"/>
    </source>
</evidence>
<dbReference type="EMBL" id="CP028108">
    <property type="protein sequence ID" value="AVQ24687.1"/>
    <property type="molecule type" value="Genomic_DNA"/>
</dbReference>
<keyword evidence="1" id="KW-0175">Coiled coil</keyword>
<feature type="coiled-coil region" evidence="1">
    <location>
        <begin position="325"/>
        <end position="374"/>
    </location>
</feature>
<protein>
    <recommendedName>
        <fullName evidence="4">ATP-binding protein</fullName>
    </recommendedName>
</protein>
<dbReference type="AlphaFoldDB" id="A0AAD0HTK8"/>
<dbReference type="GO" id="GO:0016460">
    <property type="term" value="C:myosin II complex"/>
    <property type="evidence" value="ECO:0007669"/>
    <property type="project" value="TreeGrafter"/>
</dbReference>
<proteinExistence type="predicted"/>